<protein>
    <submittedName>
        <fullName evidence="1">Alpha/beta hydrolase</fullName>
    </submittedName>
</protein>
<sequence length="472" mass="54208">MIKKYLPFFIFFILVQLSNSQELRLQKGLIMDSIAVKDSVNHTFALYLPERFEMKGSWPVLFVFDMNGKSKQSMAMFKNAAEANGYILASPNMVNDSLTVSQNILNADMVIRQVKSLFPVNNNRIYTAGYSSGARFANLAPIVIKDIKGVLSIGASLVNTELLLTKNPFHFVAISGTEDFNYTSLIEDEKVLNRLKFPNNLLFFDGGTEWPNPTYIEKALSLFDLSAMAKGNIPKDSLFIAQNYKKELKDIEVLQSTKNLLLTERLIKETITSYRTLIPIDSLKNVQKSLKKDKLYRSLNRIQNAVLFKENLLREDFAYYLEEDILTYNYNNLGWWNYQMTQINGFISGDSKLEQQMGKRLLGYVNALVEDNIDLVQAEPIADDEALILLLMLKTITEPDQIDNYIKVISIASKNSDYGTALYYLEELLKKGFKNKNQLYNIEHTTLFKITPEFNKLIEKYLNNARYEIKDE</sequence>
<dbReference type="Proteomes" id="UP001250662">
    <property type="component" value="Unassembled WGS sequence"/>
</dbReference>
<reference evidence="1 2" key="1">
    <citation type="submission" date="2023-09" db="EMBL/GenBank/DDBJ databases">
        <authorList>
            <person name="Rey-Velasco X."/>
        </authorList>
    </citation>
    <scope>NUCLEOTIDE SEQUENCE [LARGE SCALE GENOMIC DNA]</scope>
    <source>
        <strain evidence="1 2">P007</strain>
    </source>
</reference>
<accession>A0ABU3BJ74</accession>
<comment type="caution">
    <text evidence="1">The sequence shown here is derived from an EMBL/GenBank/DDBJ whole genome shotgun (WGS) entry which is preliminary data.</text>
</comment>
<proteinExistence type="predicted"/>
<organism evidence="1 2">
    <name type="scientific">Croceitalea vernalis</name>
    <dbReference type="NCBI Taxonomy" id="3075599"/>
    <lineage>
        <taxon>Bacteria</taxon>
        <taxon>Pseudomonadati</taxon>
        <taxon>Bacteroidota</taxon>
        <taxon>Flavobacteriia</taxon>
        <taxon>Flavobacteriales</taxon>
        <taxon>Flavobacteriaceae</taxon>
        <taxon>Croceitalea</taxon>
    </lineage>
</organism>
<keyword evidence="1" id="KW-0378">Hydrolase</keyword>
<name>A0ABU3BJ74_9FLAO</name>
<dbReference type="InterPro" id="IPR029058">
    <property type="entry name" value="AB_hydrolase_fold"/>
</dbReference>
<dbReference type="GO" id="GO:0016787">
    <property type="term" value="F:hydrolase activity"/>
    <property type="evidence" value="ECO:0007669"/>
    <property type="project" value="UniProtKB-KW"/>
</dbReference>
<dbReference type="SUPFAM" id="SSF53474">
    <property type="entry name" value="alpha/beta-Hydrolases"/>
    <property type="match status" value="1"/>
</dbReference>
<evidence type="ECO:0000313" key="1">
    <source>
        <dbReference type="EMBL" id="MDT0622203.1"/>
    </source>
</evidence>
<dbReference type="EMBL" id="JAVRHU010000003">
    <property type="protein sequence ID" value="MDT0622203.1"/>
    <property type="molecule type" value="Genomic_DNA"/>
</dbReference>
<keyword evidence="2" id="KW-1185">Reference proteome</keyword>
<dbReference type="RefSeq" id="WP_311388073.1">
    <property type="nucleotide sequence ID" value="NZ_JAVRHU010000003.1"/>
</dbReference>
<gene>
    <name evidence="1" type="ORF">RM520_11240</name>
</gene>
<dbReference type="Gene3D" id="3.40.50.1820">
    <property type="entry name" value="alpha/beta hydrolase"/>
    <property type="match status" value="1"/>
</dbReference>
<evidence type="ECO:0000313" key="2">
    <source>
        <dbReference type="Proteomes" id="UP001250662"/>
    </source>
</evidence>